<comment type="cofactor">
    <cofactor evidence="1">
        <name>Mg(2+)</name>
        <dbReference type="ChEBI" id="CHEBI:18420"/>
    </cofactor>
</comment>
<accession>A0A4Y8WD91</accession>
<feature type="transmembrane region" description="Helical" evidence="4">
    <location>
        <begin position="82"/>
        <end position="115"/>
    </location>
</feature>
<keyword evidence="4" id="KW-0472">Membrane</keyword>
<dbReference type="Proteomes" id="UP000297753">
    <property type="component" value="Unassembled WGS sequence"/>
</dbReference>
<dbReference type="FunFam" id="3.30.70.270:FF:000001">
    <property type="entry name" value="Diguanylate cyclase domain protein"/>
    <property type="match status" value="1"/>
</dbReference>
<dbReference type="EMBL" id="SATR01000026">
    <property type="protein sequence ID" value="TFH90573.1"/>
    <property type="molecule type" value="Genomic_DNA"/>
</dbReference>
<dbReference type="CDD" id="cd01949">
    <property type="entry name" value="GGDEF"/>
    <property type="match status" value="1"/>
</dbReference>
<dbReference type="Pfam" id="PF00990">
    <property type="entry name" value="GGDEF"/>
    <property type="match status" value="1"/>
</dbReference>
<dbReference type="SMART" id="SM00267">
    <property type="entry name" value="GGDEF"/>
    <property type="match status" value="1"/>
</dbReference>
<gene>
    <name evidence="6" type="ORF">ELS82_16300</name>
</gene>
<dbReference type="PROSITE" id="PS50887">
    <property type="entry name" value="GGDEF"/>
    <property type="match status" value="1"/>
</dbReference>
<evidence type="ECO:0000256" key="1">
    <source>
        <dbReference type="ARBA" id="ARBA00001946"/>
    </source>
</evidence>
<comment type="caution">
    <text evidence="6">The sequence shown here is derived from an EMBL/GenBank/DDBJ whole genome shotgun (WGS) entry which is preliminary data.</text>
</comment>
<dbReference type="GO" id="GO:0005886">
    <property type="term" value="C:plasma membrane"/>
    <property type="evidence" value="ECO:0007669"/>
    <property type="project" value="TreeGrafter"/>
</dbReference>
<evidence type="ECO:0000313" key="6">
    <source>
        <dbReference type="EMBL" id="TFH90573.1"/>
    </source>
</evidence>
<dbReference type="PANTHER" id="PTHR45138:SF9">
    <property type="entry name" value="DIGUANYLATE CYCLASE DGCM-RELATED"/>
    <property type="match status" value="1"/>
</dbReference>
<name>A0A4Y8WD91_9VIBR</name>
<dbReference type="RefSeq" id="WP_134836418.1">
    <property type="nucleotide sequence ID" value="NZ_SATR01000026.1"/>
</dbReference>
<dbReference type="GO" id="GO:1902201">
    <property type="term" value="P:negative regulation of bacterial-type flagellum-dependent cell motility"/>
    <property type="evidence" value="ECO:0007669"/>
    <property type="project" value="TreeGrafter"/>
</dbReference>
<feature type="domain" description="GGDEF" evidence="5">
    <location>
        <begin position="202"/>
        <end position="331"/>
    </location>
</feature>
<comment type="catalytic activity">
    <reaction evidence="3">
        <text>2 GTP = 3',3'-c-di-GMP + 2 diphosphate</text>
        <dbReference type="Rhea" id="RHEA:24898"/>
        <dbReference type="ChEBI" id="CHEBI:33019"/>
        <dbReference type="ChEBI" id="CHEBI:37565"/>
        <dbReference type="ChEBI" id="CHEBI:58805"/>
        <dbReference type="EC" id="2.7.7.65"/>
    </reaction>
</comment>
<reference evidence="6 7" key="1">
    <citation type="submission" date="2019-01" db="EMBL/GenBank/DDBJ databases">
        <title>Vibrio BEI176 sp. nov, a marine bacterium isolated from China: eastern marignal seas.</title>
        <authorList>
            <person name="Li B."/>
        </authorList>
    </citation>
    <scope>NUCLEOTIDE SEQUENCE [LARGE SCALE GENOMIC DNA]</scope>
    <source>
        <strain evidence="6 7">BEI176</strain>
    </source>
</reference>
<keyword evidence="7" id="KW-1185">Reference proteome</keyword>
<sequence>MTKNRLENLNDEAILDVQQQKQVLKIIASITLVVFIPLGIKNILIGEIMLGLVLLAFEISLLLEITALIYNKKTLFGHYIPLALLVFSAVLSVKVFGTLATYWLYPIIISIIFLLPRSEAITANFIMISASGFAALTHQDFSITIRYVFSLIVTAIIVHVVVGAIRNLQQELRSLLVTDAMTGAYNRHELPTILTRTLKNHPCSCIVIIDIDNFKSVNDHYGHDVGDKVIIRIVDIIRAHTSDEELLFRLGGDEFLLVVQGQEQDSVLTLMNRINKKIRQAEYPRNLSMTVSSGIAESQPFEEIKEWMKRADLALYQSKHQGRDRTSVYVNQFGSAIDLCEQSNLSHASST</sequence>
<dbReference type="OrthoDB" id="9812260at2"/>
<feature type="transmembrane region" description="Helical" evidence="4">
    <location>
        <begin position="23"/>
        <end position="44"/>
    </location>
</feature>
<evidence type="ECO:0000256" key="2">
    <source>
        <dbReference type="ARBA" id="ARBA00012528"/>
    </source>
</evidence>
<dbReference type="InterPro" id="IPR000160">
    <property type="entry name" value="GGDEF_dom"/>
</dbReference>
<dbReference type="NCBIfam" id="TIGR00254">
    <property type="entry name" value="GGDEF"/>
    <property type="match status" value="1"/>
</dbReference>
<dbReference type="EC" id="2.7.7.65" evidence="2"/>
<feature type="transmembrane region" description="Helical" evidence="4">
    <location>
        <begin position="50"/>
        <end position="70"/>
    </location>
</feature>
<feature type="transmembrane region" description="Helical" evidence="4">
    <location>
        <begin position="121"/>
        <end position="138"/>
    </location>
</feature>
<dbReference type="Gene3D" id="3.30.70.270">
    <property type="match status" value="1"/>
</dbReference>
<evidence type="ECO:0000259" key="5">
    <source>
        <dbReference type="PROSITE" id="PS50887"/>
    </source>
</evidence>
<evidence type="ECO:0000256" key="3">
    <source>
        <dbReference type="ARBA" id="ARBA00034247"/>
    </source>
</evidence>
<organism evidence="6 7">
    <name type="scientific">Vibrio ouci</name>
    <dbReference type="NCBI Taxonomy" id="2499078"/>
    <lineage>
        <taxon>Bacteria</taxon>
        <taxon>Pseudomonadati</taxon>
        <taxon>Pseudomonadota</taxon>
        <taxon>Gammaproteobacteria</taxon>
        <taxon>Vibrionales</taxon>
        <taxon>Vibrionaceae</taxon>
        <taxon>Vibrio</taxon>
    </lineage>
</organism>
<feature type="transmembrane region" description="Helical" evidence="4">
    <location>
        <begin position="145"/>
        <end position="165"/>
    </location>
</feature>
<protein>
    <recommendedName>
        <fullName evidence="2">diguanylate cyclase</fullName>
        <ecNumber evidence="2">2.7.7.65</ecNumber>
    </recommendedName>
</protein>
<dbReference type="InterPro" id="IPR050469">
    <property type="entry name" value="Diguanylate_Cyclase"/>
</dbReference>
<evidence type="ECO:0000256" key="4">
    <source>
        <dbReference type="SAM" id="Phobius"/>
    </source>
</evidence>
<dbReference type="AlphaFoldDB" id="A0A4Y8WD91"/>
<evidence type="ECO:0000313" key="7">
    <source>
        <dbReference type="Proteomes" id="UP000297753"/>
    </source>
</evidence>
<keyword evidence="4" id="KW-1133">Transmembrane helix</keyword>
<dbReference type="GO" id="GO:0052621">
    <property type="term" value="F:diguanylate cyclase activity"/>
    <property type="evidence" value="ECO:0007669"/>
    <property type="project" value="UniProtKB-EC"/>
</dbReference>
<dbReference type="GO" id="GO:0043709">
    <property type="term" value="P:cell adhesion involved in single-species biofilm formation"/>
    <property type="evidence" value="ECO:0007669"/>
    <property type="project" value="TreeGrafter"/>
</dbReference>
<dbReference type="InterPro" id="IPR029787">
    <property type="entry name" value="Nucleotide_cyclase"/>
</dbReference>
<dbReference type="PANTHER" id="PTHR45138">
    <property type="entry name" value="REGULATORY COMPONENTS OF SENSORY TRANSDUCTION SYSTEM"/>
    <property type="match status" value="1"/>
</dbReference>
<dbReference type="SUPFAM" id="SSF55073">
    <property type="entry name" value="Nucleotide cyclase"/>
    <property type="match status" value="1"/>
</dbReference>
<dbReference type="InterPro" id="IPR043128">
    <property type="entry name" value="Rev_trsase/Diguanyl_cyclase"/>
</dbReference>
<keyword evidence="4" id="KW-0812">Transmembrane</keyword>
<proteinExistence type="predicted"/>